<name>A0A940IIR3_9BACT</name>
<evidence type="ECO:0000313" key="2">
    <source>
        <dbReference type="EMBL" id="MBO8483743.1"/>
    </source>
</evidence>
<dbReference type="FunFam" id="2.170.130.10:FF:000003">
    <property type="entry name" value="SusC/RagA family TonB-linked outer membrane protein"/>
    <property type="match status" value="1"/>
</dbReference>
<organism evidence="2 3">
    <name type="scientific">Candidatus Cryptobacteroides avicola</name>
    <dbReference type="NCBI Taxonomy" id="2840757"/>
    <lineage>
        <taxon>Bacteria</taxon>
        <taxon>Pseudomonadati</taxon>
        <taxon>Bacteroidota</taxon>
        <taxon>Bacteroidia</taxon>
        <taxon>Bacteroidales</taxon>
        <taxon>Candidatus Cryptobacteroides</taxon>
    </lineage>
</organism>
<dbReference type="InterPro" id="IPR037066">
    <property type="entry name" value="Plug_dom_sf"/>
</dbReference>
<proteinExistence type="predicted"/>
<dbReference type="InterPro" id="IPR012910">
    <property type="entry name" value="Plug_dom"/>
</dbReference>
<protein>
    <submittedName>
        <fullName evidence="2">TonB-dependent receptor</fullName>
    </submittedName>
</protein>
<dbReference type="Pfam" id="PF13715">
    <property type="entry name" value="CarbopepD_reg_2"/>
    <property type="match status" value="1"/>
</dbReference>
<comment type="caution">
    <text evidence="2">The sequence shown here is derived from an EMBL/GenBank/DDBJ whole genome shotgun (WGS) entry which is preliminary data.</text>
</comment>
<dbReference type="Pfam" id="PF07715">
    <property type="entry name" value="Plug"/>
    <property type="match status" value="1"/>
</dbReference>
<dbReference type="SUPFAM" id="SSF49464">
    <property type="entry name" value="Carboxypeptidase regulatory domain-like"/>
    <property type="match status" value="1"/>
</dbReference>
<reference evidence="2" key="1">
    <citation type="submission" date="2020-10" db="EMBL/GenBank/DDBJ databases">
        <authorList>
            <person name="Gilroy R."/>
        </authorList>
    </citation>
    <scope>NUCLEOTIDE SEQUENCE</scope>
    <source>
        <strain evidence="2">G3-8215</strain>
    </source>
</reference>
<dbReference type="NCBIfam" id="TIGR04056">
    <property type="entry name" value="OMP_RagA_SusC"/>
    <property type="match status" value="1"/>
</dbReference>
<dbReference type="Proteomes" id="UP000725002">
    <property type="component" value="Unassembled WGS sequence"/>
</dbReference>
<dbReference type="Gene3D" id="2.170.130.10">
    <property type="entry name" value="TonB-dependent receptor, plug domain"/>
    <property type="match status" value="1"/>
</dbReference>
<dbReference type="InterPro" id="IPR023997">
    <property type="entry name" value="TonB-dep_OMP_SusC/RagA_CS"/>
</dbReference>
<dbReference type="NCBIfam" id="TIGR04057">
    <property type="entry name" value="SusC_RagA_signa"/>
    <property type="match status" value="1"/>
</dbReference>
<feature type="domain" description="TonB-dependent receptor plug" evidence="1">
    <location>
        <begin position="85"/>
        <end position="190"/>
    </location>
</feature>
<evidence type="ECO:0000313" key="3">
    <source>
        <dbReference type="Proteomes" id="UP000725002"/>
    </source>
</evidence>
<dbReference type="SUPFAM" id="SSF56935">
    <property type="entry name" value="Porins"/>
    <property type="match status" value="1"/>
</dbReference>
<dbReference type="AlphaFoldDB" id="A0A940IIR3"/>
<dbReference type="EMBL" id="JADILV010000042">
    <property type="protein sequence ID" value="MBO8483743.1"/>
    <property type="molecule type" value="Genomic_DNA"/>
</dbReference>
<dbReference type="InterPro" id="IPR008969">
    <property type="entry name" value="CarboxyPept-like_regulatory"/>
</dbReference>
<evidence type="ECO:0000259" key="1">
    <source>
        <dbReference type="Pfam" id="PF07715"/>
    </source>
</evidence>
<keyword evidence="2" id="KW-0675">Receptor</keyword>
<dbReference type="InterPro" id="IPR023996">
    <property type="entry name" value="TonB-dep_OMP_SusC/RagA"/>
</dbReference>
<reference evidence="2" key="2">
    <citation type="journal article" date="2021" name="PeerJ">
        <title>Extensive microbial diversity within the chicken gut microbiome revealed by metagenomics and culture.</title>
        <authorList>
            <person name="Gilroy R."/>
            <person name="Ravi A."/>
            <person name="Getino M."/>
            <person name="Pursley I."/>
            <person name="Horton D.L."/>
            <person name="Alikhan N.F."/>
            <person name="Baker D."/>
            <person name="Gharbi K."/>
            <person name="Hall N."/>
            <person name="Watson M."/>
            <person name="Adriaenssens E.M."/>
            <person name="Foster-Nyarko E."/>
            <person name="Jarju S."/>
            <person name="Secka A."/>
            <person name="Antonio M."/>
            <person name="Oren A."/>
            <person name="Chaudhuri R.R."/>
            <person name="La Ragione R."/>
            <person name="Hildebrand F."/>
            <person name="Pallen M.J."/>
        </authorList>
    </citation>
    <scope>NUCLEOTIDE SEQUENCE</scope>
    <source>
        <strain evidence="2">G3-8215</strain>
    </source>
</reference>
<dbReference type="Gene3D" id="2.60.40.1120">
    <property type="entry name" value="Carboxypeptidase-like, regulatory domain"/>
    <property type="match status" value="1"/>
</dbReference>
<accession>A0A940IIR3</accession>
<gene>
    <name evidence="2" type="ORF">IAB75_06480</name>
</gene>
<sequence length="985" mass="110090">MQQEPLIGVSVMVQGTNTGAITDVDGRYIITVPNKESVLEFSYLGFEPVAITVRNQININVNMRETANSLDESVVVAYGQQKRASIVGSITSVNPTALQQGTTRAISNNLAGQLAGVIAVQRSGEPGYDGSSFWIRGISSFQGTGRDPLVLVDGIERSLDDLSAAEIESFSVLKDAAASAVYGVRGANGVILVNTKKGYLGRPRVNFHMEQAFTQPVKLPEYIGSYDYLSLMNELTTAAGNPALYSPEILEAYRTGSDPELYPNVNWLDAISKDFATNTRGDLTITGGSDILRYALVASYYGENGIIDKDPHQDYGGLHLNKYNVRSNVDINVTKTTIVGISIGGYLQEIKGLAVGTDDLFNRAFDTPPYVHPTQYSDGSNVRVQSRNNPWAEATQHGYSNYTSSKIESLFSVEQKLDFVTKGLKAKALFSFDRYSRSWVNRTRTPTYYNPATARDDEGNLILNVGTDGQEYLGYEKGSDWGNKATYFEANITYDRTFGKHAINGLFLYNQRDYNDGSEVPYRRMGIAGRASYTFDNRYVAEFNFGYNGSENFAKGHRFGFFPSAAIGWLVTEEPFMKSIKNTLSLLKFRASWGLTGNDQLAGRRFAFQSTIEEDGDYRWGVNNDYHRASRFEGEIGVANLRWETVEKINAGFELGLWNALNLQVDWFKEMRRDIFMQRNNIPTAAGFRKTPWANFGKVDNTGIDLSLTFNKDISRDLYIGFRGTFTYAHNTIIEMDEAPGVIGTNRQRTGHSVDELFGLKAIGLFTEEDFVAGPDGSLTLRDDIPAHTFTTVRPGDIRYEDVNGDGVVNSMDEIAMGGTVNPEIVYGFGGNIRWKNLDFNFFFQGNGRTHRFIGGPVNNFLPGASQGAMGNILSNYNDRWTEENPSQDVFYPRLSWGPNSNNSQNSTWWYKDMSMLRLKDVEIGYSLPHRWMDKIRVESIRIYLKGSNLATFSDFKLWDPELDTQTGAKYPIMKSMSIGFDINF</sequence>